<feature type="region of interest" description="Disordered" evidence="1">
    <location>
        <begin position="1"/>
        <end position="82"/>
    </location>
</feature>
<feature type="compositionally biased region" description="Pro residues" evidence="1">
    <location>
        <begin position="9"/>
        <end position="23"/>
    </location>
</feature>
<organism evidence="2 3">
    <name type="scientific">Romanomermis culicivorax</name>
    <name type="common">Nematode worm</name>
    <dbReference type="NCBI Taxonomy" id="13658"/>
    <lineage>
        <taxon>Eukaryota</taxon>
        <taxon>Metazoa</taxon>
        <taxon>Ecdysozoa</taxon>
        <taxon>Nematoda</taxon>
        <taxon>Enoplea</taxon>
        <taxon>Dorylaimia</taxon>
        <taxon>Mermithida</taxon>
        <taxon>Mermithoidea</taxon>
        <taxon>Mermithidae</taxon>
        <taxon>Romanomermis</taxon>
    </lineage>
</organism>
<reference evidence="3" key="1">
    <citation type="submission" date="2022-11" db="UniProtKB">
        <authorList>
            <consortium name="WormBaseParasite"/>
        </authorList>
    </citation>
    <scope>IDENTIFICATION</scope>
</reference>
<protein>
    <submittedName>
        <fullName evidence="3">Uncharacterized protein</fullName>
    </submittedName>
</protein>
<evidence type="ECO:0000313" key="3">
    <source>
        <dbReference type="WBParaSite" id="nRc.2.0.1.t11140-RA"/>
    </source>
</evidence>
<accession>A0A915IAE1</accession>
<evidence type="ECO:0000256" key="1">
    <source>
        <dbReference type="SAM" id="MobiDB-lite"/>
    </source>
</evidence>
<feature type="compositionally biased region" description="Low complexity" evidence="1">
    <location>
        <begin position="24"/>
        <end position="43"/>
    </location>
</feature>
<dbReference type="AlphaFoldDB" id="A0A915IAE1"/>
<proteinExistence type="predicted"/>
<keyword evidence="2" id="KW-1185">Reference proteome</keyword>
<evidence type="ECO:0000313" key="2">
    <source>
        <dbReference type="Proteomes" id="UP000887565"/>
    </source>
</evidence>
<feature type="compositionally biased region" description="Polar residues" evidence="1">
    <location>
        <begin position="44"/>
        <end position="58"/>
    </location>
</feature>
<name>A0A915IAE1_ROMCU</name>
<feature type="compositionally biased region" description="Basic and acidic residues" evidence="1">
    <location>
        <begin position="59"/>
        <end position="70"/>
    </location>
</feature>
<dbReference type="WBParaSite" id="nRc.2.0.1.t11140-RA">
    <property type="protein sequence ID" value="nRc.2.0.1.t11140-RA"/>
    <property type="gene ID" value="nRc.2.0.1.g11140"/>
</dbReference>
<sequence>PEKRVEPAPSTPTPSTPAPPQPQAPEQRSESSSSSESSTTETAGQLTNVIAQIVQDAQNPERAKQHEELRQTSIDDMIKMSRNEPDTFDRIISENTKDSLFVTQPTHDEWRAWQGSGGGEIRAKNWTDEIDLADAQVSSKTFCCSTACNKPRHANYPHAKKPA</sequence>
<dbReference type="Proteomes" id="UP000887565">
    <property type="component" value="Unplaced"/>
</dbReference>